<dbReference type="EMBL" id="JAEQNC010000017">
    <property type="protein sequence ID" value="MBL0374930.1"/>
    <property type="molecule type" value="Genomic_DNA"/>
</dbReference>
<dbReference type="SUPFAM" id="SSF46785">
    <property type="entry name" value="Winged helix' DNA-binding domain"/>
    <property type="match status" value="1"/>
</dbReference>
<dbReference type="Gene3D" id="1.10.10.10">
    <property type="entry name" value="Winged helix-like DNA-binding domain superfamily/Winged helix DNA-binding domain"/>
    <property type="match status" value="1"/>
</dbReference>
<dbReference type="SMART" id="SM00420">
    <property type="entry name" value="HTH_DEOR"/>
    <property type="match status" value="1"/>
</dbReference>
<dbReference type="Pfam" id="PF00455">
    <property type="entry name" value="DeoRC"/>
    <property type="match status" value="1"/>
</dbReference>
<dbReference type="GO" id="GO:0003677">
    <property type="term" value="F:DNA binding"/>
    <property type="evidence" value="ECO:0007669"/>
    <property type="project" value="UniProtKB-KW"/>
</dbReference>
<dbReference type="AlphaFoldDB" id="A0A937CN04"/>
<reference evidence="6" key="1">
    <citation type="submission" date="2021-01" db="EMBL/GenBank/DDBJ databases">
        <title>Rhizobium sp. strain KVB221 16S ribosomal RNA gene Genome sequencing and assembly.</title>
        <authorList>
            <person name="Kang M."/>
        </authorList>
    </citation>
    <scope>NUCLEOTIDE SEQUENCE</scope>
    <source>
        <strain evidence="6">KVB221</strain>
    </source>
</reference>
<name>A0A937CN04_9HYPH</name>
<keyword evidence="2" id="KW-0805">Transcription regulation</keyword>
<dbReference type="InterPro" id="IPR037171">
    <property type="entry name" value="NagB/RpiA_transferase-like"/>
</dbReference>
<evidence type="ECO:0000313" key="6">
    <source>
        <dbReference type="EMBL" id="MBL0374930.1"/>
    </source>
</evidence>
<dbReference type="PANTHER" id="PTHR30363:SF4">
    <property type="entry name" value="GLYCEROL-3-PHOSPHATE REGULON REPRESSOR"/>
    <property type="match status" value="1"/>
</dbReference>
<evidence type="ECO:0000259" key="5">
    <source>
        <dbReference type="PROSITE" id="PS51000"/>
    </source>
</evidence>
<evidence type="ECO:0000256" key="2">
    <source>
        <dbReference type="ARBA" id="ARBA00023015"/>
    </source>
</evidence>
<dbReference type="RefSeq" id="WP_201663481.1">
    <property type="nucleotide sequence ID" value="NZ_JAEQNC010000017.1"/>
</dbReference>
<dbReference type="SMART" id="SM01134">
    <property type="entry name" value="DeoRC"/>
    <property type="match status" value="1"/>
</dbReference>
<evidence type="ECO:0000256" key="1">
    <source>
        <dbReference type="ARBA" id="ARBA00022491"/>
    </source>
</evidence>
<keyword evidence="4" id="KW-0804">Transcription</keyword>
<comment type="caution">
    <text evidence="6">The sequence shown here is derived from an EMBL/GenBank/DDBJ whole genome shotgun (WGS) entry which is preliminary data.</text>
</comment>
<dbReference type="Pfam" id="PF08220">
    <property type="entry name" value="HTH_DeoR"/>
    <property type="match status" value="1"/>
</dbReference>
<dbReference type="InterPro" id="IPR001034">
    <property type="entry name" value="DeoR_HTH"/>
</dbReference>
<dbReference type="PANTHER" id="PTHR30363">
    <property type="entry name" value="HTH-TYPE TRANSCRIPTIONAL REGULATOR SRLR-RELATED"/>
    <property type="match status" value="1"/>
</dbReference>
<dbReference type="InterPro" id="IPR014036">
    <property type="entry name" value="DeoR-like_C"/>
</dbReference>
<dbReference type="InterPro" id="IPR036390">
    <property type="entry name" value="WH_DNA-bd_sf"/>
</dbReference>
<dbReference type="SUPFAM" id="SSF100950">
    <property type="entry name" value="NagB/RpiA/CoA transferase-like"/>
    <property type="match status" value="1"/>
</dbReference>
<feature type="domain" description="HTH deoR-type" evidence="5">
    <location>
        <begin position="8"/>
        <end position="63"/>
    </location>
</feature>
<protein>
    <submittedName>
        <fullName evidence="6">DeoR/GlpR transcriptional regulator</fullName>
    </submittedName>
</protein>
<evidence type="ECO:0000313" key="7">
    <source>
        <dbReference type="Proteomes" id="UP000633219"/>
    </source>
</evidence>
<dbReference type="PROSITE" id="PS00894">
    <property type="entry name" value="HTH_DEOR_1"/>
    <property type="match status" value="1"/>
</dbReference>
<sequence length="265" mass="28066">MSATEYLLHERQSLIRKRLADDGRVIAADLAQQFAISEDTIRRDLREMAAAGLLKRVYGGALPVQSTDDNSILSRMSIKPERKDALAKAAVNRISAGMTLFIDAGTTNLAIAQAIPPGLKLTVITNAPLIAAALMDRPDIAVVVIGGQLDRGSGAVLGSKAIQDAANFNPDLCILGSCGFEVDRGVTASFPEEAEFKRFIALRSRSVMAAVTNDKLGVPAPCAVIPMEKCDHVVIEQDADPHYAEAIARAGANVIRAGGYQTGGK</sequence>
<dbReference type="InterPro" id="IPR018356">
    <property type="entry name" value="Tscrpt_reg_HTH_DeoR_CS"/>
</dbReference>
<keyword evidence="3" id="KW-0238">DNA-binding</keyword>
<dbReference type="InterPro" id="IPR036388">
    <property type="entry name" value="WH-like_DNA-bd_sf"/>
</dbReference>
<dbReference type="GO" id="GO:0003700">
    <property type="term" value="F:DNA-binding transcription factor activity"/>
    <property type="evidence" value="ECO:0007669"/>
    <property type="project" value="InterPro"/>
</dbReference>
<dbReference type="InterPro" id="IPR050313">
    <property type="entry name" value="Carb_Metab_HTH_regulators"/>
</dbReference>
<proteinExistence type="predicted"/>
<keyword evidence="1" id="KW-0678">Repressor</keyword>
<organism evidence="6 7">
    <name type="scientific">Rhizobium setariae</name>
    <dbReference type="NCBI Taxonomy" id="2801340"/>
    <lineage>
        <taxon>Bacteria</taxon>
        <taxon>Pseudomonadati</taxon>
        <taxon>Pseudomonadota</taxon>
        <taxon>Alphaproteobacteria</taxon>
        <taxon>Hyphomicrobiales</taxon>
        <taxon>Rhizobiaceae</taxon>
        <taxon>Rhizobium/Agrobacterium group</taxon>
        <taxon>Rhizobium</taxon>
    </lineage>
</organism>
<gene>
    <name evidence="6" type="ORF">JJB09_23230</name>
</gene>
<dbReference type="Proteomes" id="UP000633219">
    <property type="component" value="Unassembled WGS sequence"/>
</dbReference>
<dbReference type="PRINTS" id="PR00037">
    <property type="entry name" value="HTHLACR"/>
</dbReference>
<evidence type="ECO:0000256" key="3">
    <source>
        <dbReference type="ARBA" id="ARBA00023125"/>
    </source>
</evidence>
<accession>A0A937CN04</accession>
<dbReference type="PROSITE" id="PS51000">
    <property type="entry name" value="HTH_DEOR_2"/>
    <property type="match status" value="1"/>
</dbReference>
<evidence type="ECO:0000256" key="4">
    <source>
        <dbReference type="ARBA" id="ARBA00023163"/>
    </source>
</evidence>
<keyword evidence="7" id="KW-1185">Reference proteome</keyword>